<keyword evidence="3" id="KW-1185">Reference proteome</keyword>
<dbReference type="InterPro" id="IPR024311">
    <property type="entry name" value="Lipocalin-like"/>
</dbReference>
<reference evidence="2 3" key="1">
    <citation type="submission" date="2020-06" db="EMBL/GenBank/DDBJ databases">
        <authorList>
            <person name="Criscuolo A."/>
        </authorList>
    </citation>
    <scope>NUCLEOTIDE SEQUENCE [LARGE SCALE GENOMIC DNA]</scope>
    <source>
        <strain evidence="3">CIP 111411</strain>
    </source>
</reference>
<dbReference type="RefSeq" id="WP_180908821.1">
    <property type="nucleotide sequence ID" value="NZ_CAIJDP010000068.1"/>
</dbReference>
<evidence type="ECO:0000259" key="1">
    <source>
        <dbReference type="Pfam" id="PF13648"/>
    </source>
</evidence>
<organism evidence="2 3">
    <name type="scientific">Flavobacterium salmonis</name>
    <dbReference type="NCBI Taxonomy" id="2654844"/>
    <lineage>
        <taxon>Bacteria</taxon>
        <taxon>Pseudomonadati</taxon>
        <taxon>Bacteroidota</taxon>
        <taxon>Flavobacteriia</taxon>
        <taxon>Flavobacteriales</taxon>
        <taxon>Flavobacteriaceae</taxon>
        <taxon>Flavobacterium</taxon>
    </lineage>
</organism>
<dbReference type="Proteomes" id="UP000530060">
    <property type="component" value="Unassembled WGS sequence"/>
</dbReference>
<accession>A0A6V6YXR2</accession>
<dbReference type="Pfam" id="PF13648">
    <property type="entry name" value="Lipocalin_4"/>
    <property type="match status" value="1"/>
</dbReference>
<comment type="caution">
    <text evidence="2">The sequence shown here is derived from an EMBL/GenBank/DDBJ whole genome shotgun (WGS) entry which is preliminary data.</text>
</comment>
<sequence length="240" mass="27973">MIKLKIITRSFIYFTSVLLLSAYTVGITDNQIIIKEKKQSISIVPGIYEFQTSWLQSTANFKSDGTFEMSYTLSDKHETSGTWTIKKDILILKNDDKFPANKKWLIRDEKLYPILKSSKEYDMNYYYILQKQPTEKVNYSSLKNCKLKYSDIDDNSTYIIIKDNIHTEFPNGGKNYIKSKLEWINNFEYNATVIELTASDLSFKVGDKINVKFDKIDNETFYYTASFEGNIVTGKFKIIN</sequence>
<gene>
    <name evidence="2" type="ORF">FLAT13_02038</name>
</gene>
<dbReference type="AlphaFoldDB" id="A0A6V6YXR2"/>
<evidence type="ECO:0000313" key="2">
    <source>
        <dbReference type="EMBL" id="CAD0004099.1"/>
    </source>
</evidence>
<feature type="domain" description="Lipocalin-like" evidence="1">
    <location>
        <begin position="54"/>
        <end position="99"/>
    </location>
</feature>
<protein>
    <recommendedName>
        <fullName evidence="1">Lipocalin-like domain-containing protein</fullName>
    </recommendedName>
</protein>
<name>A0A6V6YXR2_9FLAO</name>
<dbReference type="EMBL" id="CAIJDP010000068">
    <property type="protein sequence ID" value="CAD0004099.1"/>
    <property type="molecule type" value="Genomic_DNA"/>
</dbReference>
<evidence type="ECO:0000313" key="3">
    <source>
        <dbReference type="Proteomes" id="UP000530060"/>
    </source>
</evidence>
<proteinExistence type="predicted"/>